<comment type="caution">
    <text evidence="25">The sequence shown here is derived from an EMBL/GenBank/DDBJ whole genome shotgun (WGS) entry which is preliminary data.</text>
</comment>
<feature type="compositionally biased region" description="Acidic residues" evidence="23">
    <location>
        <begin position="236"/>
        <end position="246"/>
    </location>
</feature>
<protein>
    <recommendedName>
        <fullName evidence="5">ATP-dependent DNA helicase CHL1</fullName>
        <ecNumber evidence="18">5.6.2.3</ecNumber>
    </recommendedName>
    <alternativeName>
        <fullName evidence="4">ATP-dependent DNA helicase chl1</fullName>
    </alternativeName>
    <alternativeName>
        <fullName evidence="17">Chromosome loss protein 1</fullName>
    </alternativeName>
    <alternativeName>
        <fullName evidence="19 20">DNA 5'-3' helicase CHL1</fullName>
    </alternativeName>
</protein>
<evidence type="ECO:0000256" key="18">
    <source>
        <dbReference type="ARBA" id="ARBA00044969"/>
    </source>
</evidence>
<gene>
    <name evidence="25" type="ORF">T310_0230</name>
</gene>
<dbReference type="PROSITE" id="PS00690">
    <property type="entry name" value="DEAH_ATP_HELICASE"/>
    <property type="match status" value="1"/>
</dbReference>
<dbReference type="InterPro" id="IPR027417">
    <property type="entry name" value="P-loop_NTPase"/>
</dbReference>
<dbReference type="GO" id="GO:0035861">
    <property type="term" value="C:site of double-strand break"/>
    <property type="evidence" value="ECO:0007669"/>
    <property type="project" value="EnsemblFungi"/>
</dbReference>
<proteinExistence type="inferred from homology"/>
<evidence type="ECO:0000259" key="24">
    <source>
        <dbReference type="PROSITE" id="PS51193"/>
    </source>
</evidence>
<dbReference type="CDD" id="cd18788">
    <property type="entry name" value="SF2_C_XPD"/>
    <property type="match status" value="1"/>
</dbReference>
<evidence type="ECO:0000313" key="26">
    <source>
        <dbReference type="Proteomes" id="UP000053958"/>
    </source>
</evidence>
<comment type="subcellular location">
    <subcellularLocation>
        <location evidence="2">Nucleus</location>
    </subcellularLocation>
</comment>
<dbReference type="InterPro" id="IPR006555">
    <property type="entry name" value="ATP-dep_Helicase_C"/>
</dbReference>
<dbReference type="GO" id="GO:0007064">
    <property type="term" value="P:mitotic sister chromatid cohesion"/>
    <property type="evidence" value="ECO:0007669"/>
    <property type="project" value="EnsemblFungi"/>
</dbReference>
<dbReference type="Proteomes" id="UP000053958">
    <property type="component" value="Unassembled WGS sequence"/>
</dbReference>
<dbReference type="EMBL" id="LASV01000013">
    <property type="protein sequence ID" value="KKA25752.1"/>
    <property type="molecule type" value="Genomic_DNA"/>
</dbReference>
<dbReference type="PANTHER" id="PTHR11472">
    <property type="entry name" value="DNA REPAIR DEAD HELICASE RAD3/XP-D SUBFAMILY MEMBER"/>
    <property type="match status" value="1"/>
</dbReference>
<evidence type="ECO:0000256" key="3">
    <source>
        <dbReference type="ARBA" id="ARBA00008435"/>
    </source>
</evidence>
<dbReference type="GO" id="GO:0036297">
    <property type="term" value="P:interstrand cross-link repair"/>
    <property type="evidence" value="ECO:0007669"/>
    <property type="project" value="EnsemblFungi"/>
</dbReference>
<dbReference type="FunFam" id="3.40.50.300:FF:001372">
    <property type="entry name" value="ATP-dependent DNA helicase chl1"/>
    <property type="match status" value="1"/>
</dbReference>
<dbReference type="PANTHER" id="PTHR11472:SF41">
    <property type="entry name" value="ATP-DEPENDENT DNA HELICASE DDX11-RELATED"/>
    <property type="match status" value="1"/>
</dbReference>
<evidence type="ECO:0000256" key="8">
    <source>
        <dbReference type="ARBA" id="ARBA00022801"/>
    </source>
</evidence>
<keyword evidence="26" id="KW-1185">Reference proteome</keyword>
<evidence type="ECO:0000256" key="15">
    <source>
        <dbReference type="ARBA" id="ARBA00023242"/>
    </source>
</evidence>
<evidence type="ECO:0000256" key="12">
    <source>
        <dbReference type="ARBA" id="ARBA00023014"/>
    </source>
</evidence>
<dbReference type="GO" id="GO:0045005">
    <property type="term" value="P:DNA-templated DNA replication maintenance of fidelity"/>
    <property type="evidence" value="ECO:0007669"/>
    <property type="project" value="EnsemblFungi"/>
</dbReference>
<dbReference type="GO" id="GO:0034085">
    <property type="term" value="P:establishment of sister chromatid cohesion"/>
    <property type="evidence" value="ECO:0007669"/>
    <property type="project" value="EnsemblFungi"/>
</dbReference>
<accession>A0A0F4Z5H2</accession>
<keyword evidence="11" id="KW-0408">Iron</keyword>
<dbReference type="SMART" id="SM00488">
    <property type="entry name" value="DEXDc2"/>
    <property type="match status" value="1"/>
</dbReference>
<dbReference type="GO" id="GO:0031571">
    <property type="term" value="P:mitotic G1 DNA damage checkpoint signaling"/>
    <property type="evidence" value="ECO:0007669"/>
    <property type="project" value="EnsemblFungi"/>
</dbReference>
<dbReference type="Pfam" id="PF06733">
    <property type="entry name" value="DEAD_2"/>
    <property type="match status" value="1"/>
</dbReference>
<evidence type="ECO:0000256" key="17">
    <source>
        <dbReference type="ARBA" id="ARBA00029709"/>
    </source>
</evidence>
<feature type="region of interest" description="Disordered" evidence="23">
    <location>
        <begin position="132"/>
        <end position="167"/>
    </location>
</feature>
<evidence type="ECO:0000256" key="21">
    <source>
        <dbReference type="ARBA" id="ARBA00045702"/>
    </source>
</evidence>
<dbReference type="PROSITE" id="PS51193">
    <property type="entry name" value="HELICASE_ATP_BIND_2"/>
    <property type="match status" value="1"/>
</dbReference>
<evidence type="ECO:0000256" key="2">
    <source>
        <dbReference type="ARBA" id="ARBA00004123"/>
    </source>
</evidence>
<dbReference type="SMART" id="SM00491">
    <property type="entry name" value="HELICc2"/>
    <property type="match status" value="1"/>
</dbReference>
<dbReference type="FunFam" id="3.40.50.300:FF:002774">
    <property type="entry name" value="ATP-dependent DNA helicase chl1"/>
    <property type="match status" value="1"/>
</dbReference>
<dbReference type="InterPro" id="IPR006554">
    <property type="entry name" value="Helicase-like_DEXD_c2"/>
</dbReference>
<keyword evidence="13" id="KW-0238">DNA-binding</keyword>
<keyword evidence="9 25" id="KW-0347">Helicase</keyword>
<dbReference type="GO" id="GO:0003677">
    <property type="term" value="F:DNA binding"/>
    <property type="evidence" value="ECO:0007669"/>
    <property type="project" value="UniProtKB-KW"/>
</dbReference>
<dbReference type="InterPro" id="IPR010614">
    <property type="entry name" value="RAD3-like_helicase_DEAD"/>
</dbReference>
<dbReference type="GeneID" id="25312285"/>
<comment type="catalytic activity">
    <reaction evidence="22">
        <text>ATP + H2O = ADP + phosphate + H(+)</text>
        <dbReference type="Rhea" id="RHEA:13065"/>
        <dbReference type="ChEBI" id="CHEBI:15377"/>
        <dbReference type="ChEBI" id="CHEBI:15378"/>
        <dbReference type="ChEBI" id="CHEBI:30616"/>
        <dbReference type="ChEBI" id="CHEBI:43474"/>
        <dbReference type="ChEBI" id="CHEBI:456216"/>
        <dbReference type="EC" id="5.6.2.3"/>
    </reaction>
</comment>
<evidence type="ECO:0000256" key="19">
    <source>
        <dbReference type="ARBA" id="ARBA00044998"/>
    </source>
</evidence>
<keyword evidence="6" id="KW-0479">Metal-binding</keyword>
<dbReference type="GO" id="GO:0000785">
    <property type="term" value="C:chromatin"/>
    <property type="evidence" value="ECO:0007669"/>
    <property type="project" value="EnsemblFungi"/>
</dbReference>
<dbReference type="OrthoDB" id="267079at2759"/>
<feature type="region of interest" description="Disordered" evidence="23">
    <location>
        <begin position="221"/>
        <end position="246"/>
    </location>
</feature>
<dbReference type="EC" id="5.6.2.3" evidence="18"/>
<dbReference type="GO" id="GO:0016887">
    <property type="term" value="F:ATP hydrolysis activity"/>
    <property type="evidence" value="ECO:0007669"/>
    <property type="project" value="RHEA"/>
</dbReference>
<evidence type="ECO:0000256" key="23">
    <source>
        <dbReference type="SAM" id="MobiDB-lite"/>
    </source>
</evidence>
<dbReference type="RefSeq" id="XP_013332364.1">
    <property type="nucleotide sequence ID" value="XM_013476910.1"/>
</dbReference>
<evidence type="ECO:0000256" key="20">
    <source>
        <dbReference type="ARBA" id="ARBA00045008"/>
    </source>
</evidence>
<name>A0A0F4Z5H2_RASE3</name>
<evidence type="ECO:0000256" key="13">
    <source>
        <dbReference type="ARBA" id="ARBA00023125"/>
    </source>
</evidence>
<evidence type="ECO:0000256" key="10">
    <source>
        <dbReference type="ARBA" id="ARBA00022840"/>
    </source>
</evidence>
<feature type="region of interest" description="Disordered" evidence="23">
    <location>
        <begin position="99"/>
        <end position="120"/>
    </location>
</feature>
<comment type="similarity">
    <text evidence="3">Belongs to the DEAD box helicase family. DEAH subfamily. DDX11/CHL1 sub-subfamily.</text>
</comment>
<dbReference type="GO" id="GO:0051536">
    <property type="term" value="F:iron-sulfur cluster binding"/>
    <property type="evidence" value="ECO:0007669"/>
    <property type="project" value="UniProtKB-KW"/>
</dbReference>
<organism evidence="25 26">
    <name type="scientific">Rasamsonia emersonii (strain ATCC 16479 / CBS 393.64 / IMI 116815)</name>
    <dbReference type="NCBI Taxonomy" id="1408163"/>
    <lineage>
        <taxon>Eukaryota</taxon>
        <taxon>Fungi</taxon>
        <taxon>Dikarya</taxon>
        <taxon>Ascomycota</taxon>
        <taxon>Pezizomycotina</taxon>
        <taxon>Eurotiomycetes</taxon>
        <taxon>Eurotiomycetidae</taxon>
        <taxon>Eurotiales</taxon>
        <taxon>Trichocomaceae</taxon>
        <taxon>Rasamsonia</taxon>
    </lineage>
</organism>
<evidence type="ECO:0000256" key="11">
    <source>
        <dbReference type="ARBA" id="ARBA00023004"/>
    </source>
</evidence>
<keyword evidence="14" id="KW-0413">Isomerase</keyword>
<comment type="function">
    <text evidence="21">ATP-dependent DNA helicase important for chromosome transmission and normal cell cycle progression in G(2)/M. May have a role in changing DNA topology to allow the loading of proteins involved in maintaining sister chromatid cohesion in the vicinity of the centromeres. Has a specific role in chromosome segregation during meiosis II.</text>
</comment>
<evidence type="ECO:0000256" key="14">
    <source>
        <dbReference type="ARBA" id="ARBA00023235"/>
    </source>
</evidence>
<evidence type="ECO:0000256" key="1">
    <source>
        <dbReference type="ARBA" id="ARBA00001966"/>
    </source>
</evidence>
<evidence type="ECO:0000256" key="7">
    <source>
        <dbReference type="ARBA" id="ARBA00022741"/>
    </source>
</evidence>
<keyword evidence="16" id="KW-0131">Cell cycle</keyword>
<feature type="compositionally biased region" description="Acidic residues" evidence="23">
    <location>
        <begin position="137"/>
        <end position="151"/>
    </location>
</feature>
<evidence type="ECO:0000256" key="6">
    <source>
        <dbReference type="ARBA" id="ARBA00022723"/>
    </source>
</evidence>
<dbReference type="InterPro" id="IPR014013">
    <property type="entry name" value="Helic_SF1/SF2_ATP-bd_DinG/Rad3"/>
</dbReference>
<dbReference type="NCBIfam" id="TIGR00604">
    <property type="entry name" value="rad3"/>
    <property type="match status" value="1"/>
</dbReference>
<evidence type="ECO:0000256" key="5">
    <source>
        <dbReference type="ARBA" id="ARBA00017386"/>
    </source>
</evidence>
<dbReference type="Gene3D" id="3.40.50.300">
    <property type="entry name" value="P-loop containing nucleotide triphosphate hydrolases"/>
    <property type="match status" value="2"/>
</dbReference>
<dbReference type="InterPro" id="IPR013020">
    <property type="entry name" value="Rad3/Chl1-like"/>
</dbReference>
<evidence type="ECO:0000256" key="16">
    <source>
        <dbReference type="ARBA" id="ARBA00023306"/>
    </source>
</evidence>
<dbReference type="GO" id="GO:0043139">
    <property type="term" value="F:5'-3' DNA helicase activity"/>
    <property type="evidence" value="ECO:0007669"/>
    <property type="project" value="UniProtKB-EC"/>
</dbReference>
<comment type="cofactor">
    <cofactor evidence="1">
        <name>[4Fe-4S] cluster</name>
        <dbReference type="ChEBI" id="CHEBI:49883"/>
    </cofactor>
</comment>
<evidence type="ECO:0000256" key="9">
    <source>
        <dbReference type="ARBA" id="ARBA00022806"/>
    </source>
</evidence>
<dbReference type="GO" id="GO:0005634">
    <property type="term" value="C:nucleus"/>
    <property type="evidence" value="ECO:0007669"/>
    <property type="project" value="UniProtKB-SubCell"/>
</dbReference>
<sequence length="861" mass="97236">MDQQRQKFYHPYSPYEIQLQFMRALYDCIESGKIGIFESPTGEFYARRAEILVDVCLITRRRYCDDEPDWMLEYSRKEKTRALTEKWKDLEVRLARVRAEEERRRQASGNQERPKKKMNVTLIVQKLDPEATKSELVDESQFELEEYESDTDAPKKPSGPGSSDVDGLSASTIALLERVRGHYSVPHNSEEDNDNDEIKIFYCSRTHSQLTQFANELRRVSLPPSLPTPQQRSEEPSDATENSELEEGVKHLSLGSRKQLCINPHVSSLGNATAMNERCMELQKPGVAAERRCPYIPSKENEAALLDFRDRTLATVRDIEDIGQVGKQLGICPYYAARPVVKHSEIITLPYPLLLQRSAREALNISVKNHVVIIDEAHNLMDAISNIHSADVTLDQLRTALSQLTIYARKYRTRLKGKNRVYVTQTIRLVSSLADNLQSIAESQKSTEGVVQYSDLVAGKGVDQINPHKLSRYLQESNLARKVDGYVEHTQQKEGGQPREKTTVPVLFQVQSFILTLMNPSAEGRLFVIKEDGNVQLKYMLLDPTNHFREIVEDARAVILAGGTMSPMSDYADYLFSYLPTDRLETFSFGHVIPPENLTAQTLARGILGSEFNFTYDYRHSEQMITDLGQTIAKLCEVIPDGVVAFFPSYDYLGHVLDKWRKTTVGGRGSSILGLIEKYKTVFHEAQEKAANADDILQDYSNTVESGSGALLLSVVGGRLSEGINFSDRLGRGVLVVGLPFPNIQSAVWQAKIRHVEQTAYAKSSGSEETRKAAAKAAGRDFYENACMRAVNQCIGRAIRHRNDYAAIVMIDKRYDSDRIQRKLPAWIRQSLVPSGVRPASRIRNDLTTFFEKHSSHRNAA</sequence>
<evidence type="ECO:0000256" key="22">
    <source>
        <dbReference type="ARBA" id="ARBA00048954"/>
    </source>
</evidence>
<keyword evidence="8 25" id="KW-0378">Hydrolase</keyword>
<dbReference type="InterPro" id="IPR002464">
    <property type="entry name" value="DNA/RNA_helicase_DEAH_CS"/>
</dbReference>
<dbReference type="AlphaFoldDB" id="A0A0F4Z5H2"/>
<feature type="domain" description="Helicase ATP-binding" evidence="24">
    <location>
        <begin position="4"/>
        <end position="427"/>
    </location>
</feature>
<evidence type="ECO:0000256" key="4">
    <source>
        <dbReference type="ARBA" id="ARBA00016387"/>
    </source>
</evidence>
<evidence type="ECO:0000313" key="25">
    <source>
        <dbReference type="EMBL" id="KKA25752.1"/>
    </source>
</evidence>
<keyword evidence="12" id="KW-0411">Iron-sulfur</keyword>
<keyword evidence="15" id="KW-0539">Nucleus</keyword>
<dbReference type="GO" id="GO:0046872">
    <property type="term" value="F:metal ion binding"/>
    <property type="evidence" value="ECO:0007669"/>
    <property type="project" value="UniProtKB-KW"/>
</dbReference>
<keyword evidence="10" id="KW-0067">ATP-binding</keyword>
<dbReference type="Pfam" id="PF13307">
    <property type="entry name" value="Helicase_C_2"/>
    <property type="match status" value="1"/>
</dbReference>
<reference evidence="25 26" key="1">
    <citation type="submission" date="2015-04" db="EMBL/GenBank/DDBJ databases">
        <authorList>
            <person name="Heijne W.H."/>
            <person name="Fedorova N.D."/>
            <person name="Nierman W.C."/>
            <person name="Vollebregt A.W."/>
            <person name="Zhao Z."/>
            <person name="Wu L."/>
            <person name="Kumar M."/>
            <person name="Stam H."/>
            <person name="van den Berg M.A."/>
            <person name="Pel H.J."/>
        </authorList>
    </citation>
    <scope>NUCLEOTIDE SEQUENCE [LARGE SCALE GENOMIC DNA]</scope>
    <source>
        <strain evidence="25 26">CBS 393.64</strain>
    </source>
</reference>
<dbReference type="STRING" id="1408163.A0A0F4Z5H2"/>
<dbReference type="GO" id="GO:0005524">
    <property type="term" value="F:ATP binding"/>
    <property type="evidence" value="ECO:0007669"/>
    <property type="project" value="UniProtKB-KW"/>
</dbReference>
<dbReference type="InterPro" id="IPR045028">
    <property type="entry name" value="DinG/Rad3-like"/>
</dbReference>
<keyword evidence="7" id="KW-0547">Nucleotide-binding</keyword>